<name>A0AAD6IDH7_PENCN</name>
<reference evidence="2" key="2">
    <citation type="submission" date="2023-01" db="EMBL/GenBank/DDBJ databases">
        <authorList>
            <person name="Petersen C."/>
        </authorList>
    </citation>
    <scope>NUCLEOTIDE SEQUENCE</scope>
    <source>
        <strain evidence="2">IBT 15450</strain>
    </source>
</reference>
<keyword evidence="3" id="KW-1185">Reference proteome</keyword>
<dbReference type="InterPro" id="IPR011051">
    <property type="entry name" value="RmlC_Cupin_sf"/>
</dbReference>
<dbReference type="PANTHER" id="PTHR33387">
    <property type="entry name" value="RMLC-LIKE JELLY ROLL FOLD PROTEIN"/>
    <property type="match status" value="1"/>
</dbReference>
<dbReference type="AlphaFoldDB" id="A0AAD6IDH7"/>
<proteinExistence type="predicted"/>
<dbReference type="CDD" id="cd06121">
    <property type="entry name" value="cupin_YML079wp"/>
    <property type="match status" value="1"/>
</dbReference>
<dbReference type="InterPro" id="IPR014710">
    <property type="entry name" value="RmlC-like_jellyroll"/>
</dbReference>
<protein>
    <recommendedName>
        <fullName evidence="1">DUF985 domain-containing protein</fullName>
    </recommendedName>
</protein>
<sequence>MEISLEEINTRYQAPVTTAAGQVPENANTQNTIDQLMMNPHIEGGYFVETDRDKRLMVNDAGEERSRSTTIFYFITPKTPIGAFHRNASRTVHTLHHGRGVYVILVPLGPGGSFDDFRIETFVVGHDISNGERLQWIVEGGCYKASFLIPEKEEKLESSPGLLISETVVPGFDYEDHDFLVAENFKSWFSPELFRQLQWLVRKG</sequence>
<dbReference type="Pfam" id="PF06172">
    <property type="entry name" value="Cupin_5"/>
    <property type="match status" value="1"/>
</dbReference>
<comment type="caution">
    <text evidence="2">The sequence shown here is derived from an EMBL/GenBank/DDBJ whole genome shotgun (WGS) entry which is preliminary data.</text>
</comment>
<dbReference type="Proteomes" id="UP001219568">
    <property type="component" value="Unassembled WGS sequence"/>
</dbReference>
<dbReference type="EMBL" id="JAQJZL010000004">
    <property type="protein sequence ID" value="KAJ6043867.1"/>
    <property type="molecule type" value="Genomic_DNA"/>
</dbReference>
<dbReference type="SUPFAM" id="SSF51182">
    <property type="entry name" value="RmlC-like cupins"/>
    <property type="match status" value="1"/>
</dbReference>
<dbReference type="InterPro" id="IPR009327">
    <property type="entry name" value="Cupin_DUF985"/>
</dbReference>
<dbReference type="PANTHER" id="PTHR33387:SF3">
    <property type="entry name" value="DUF985 DOMAIN-CONTAINING PROTEIN"/>
    <property type="match status" value="1"/>
</dbReference>
<dbReference type="InterPro" id="IPR039935">
    <property type="entry name" value="YML079W-like"/>
</dbReference>
<gene>
    <name evidence="2" type="ORF">N7460_005222</name>
</gene>
<evidence type="ECO:0000259" key="1">
    <source>
        <dbReference type="Pfam" id="PF06172"/>
    </source>
</evidence>
<accession>A0AAD6IDH7</accession>
<dbReference type="Gene3D" id="2.60.120.10">
    <property type="entry name" value="Jelly Rolls"/>
    <property type="match status" value="1"/>
</dbReference>
<feature type="domain" description="DUF985" evidence="1">
    <location>
        <begin position="30"/>
        <end position="179"/>
    </location>
</feature>
<reference evidence="2" key="1">
    <citation type="journal article" date="2023" name="IMA Fungus">
        <title>Comparative genomic study of the Penicillium genus elucidates a diverse pangenome and 15 lateral gene transfer events.</title>
        <authorList>
            <person name="Petersen C."/>
            <person name="Sorensen T."/>
            <person name="Nielsen M.R."/>
            <person name="Sondergaard T.E."/>
            <person name="Sorensen J.L."/>
            <person name="Fitzpatrick D.A."/>
            <person name="Frisvad J.C."/>
            <person name="Nielsen K.L."/>
        </authorList>
    </citation>
    <scope>NUCLEOTIDE SEQUENCE</scope>
    <source>
        <strain evidence="2">IBT 15450</strain>
    </source>
</reference>
<evidence type="ECO:0000313" key="3">
    <source>
        <dbReference type="Proteomes" id="UP001219568"/>
    </source>
</evidence>
<organism evidence="2 3">
    <name type="scientific">Penicillium canescens</name>
    <dbReference type="NCBI Taxonomy" id="5083"/>
    <lineage>
        <taxon>Eukaryota</taxon>
        <taxon>Fungi</taxon>
        <taxon>Dikarya</taxon>
        <taxon>Ascomycota</taxon>
        <taxon>Pezizomycotina</taxon>
        <taxon>Eurotiomycetes</taxon>
        <taxon>Eurotiomycetidae</taxon>
        <taxon>Eurotiales</taxon>
        <taxon>Aspergillaceae</taxon>
        <taxon>Penicillium</taxon>
    </lineage>
</organism>
<evidence type="ECO:0000313" key="2">
    <source>
        <dbReference type="EMBL" id="KAJ6043867.1"/>
    </source>
</evidence>